<keyword evidence="1" id="KW-1133">Transmembrane helix</keyword>
<evidence type="ECO:0000313" key="2">
    <source>
        <dbReference type="Proteomes" id="UP001652624"/>
    </source>
</evidence>
<gene>
    <name evidence="3" type="primary">LOC132539280</name>
</gene>
<dbReference type="InterPro" id="IPR050919">
    <property type="entry name" value="NKG2/CD94_NK_receptors"/>
</dbReference>
<accession>A0ABM3XKR6</accession>
<proteinExistence type="predicted"/>
<dbReference type="GeneID" id="132539280"/>
<keyword evidence="1" id="KW-0472">Membrane</keyword>
<evidence type="ECO:0000256" key="1">
    <source>
        <dbReference type="SAM" id="Phobius"/>
    </source>
</evidence>
<reference evidence="3" key="1">
    <citation type="submission" date="2025-08" db="UniProtKB">
        <authorList>
            <consortium name="RefSeq"/>
        </authorList>
    </citation>
    <scope>IDENTIFICATION</scope>
</reference>
<name>A0ABM3XKR6_ERIEU</name>
<protein>
    <submittedName>
        <fullName evidence="3">NKG2-A/NKG2-B type II integral membrane protein-like</fullName>
    </submittedName>
</protein>
<dbReference type="RefSeq" id="XP_060049421.1">
    <property type="nucleotide sequence ID" value="XM_060193438.1"/>
</dbReference>
<keyword evidence="1" id="KW-0812">Transmembrane</keyword>
<sequence length="88" mass="9584">MKPEGIEGCVSVTEQEIIYAELNLHHATENLQRNGKSCQSEGFSSSSEKLLAGILGIICLVLISLVVSVIIITCKQNLERFSYKTGAE</sequence>
<feature type="transmembrane region" description="Helical" evidence="1">
    <location>
        <begin position="50"/>
        <end position="74"/>
    </location>
</feature>
<dbReference type="Proteomes" id="UP001652624">
    <property type="component" value="Chromosome 7"/>
</dbReference>
<keyword evidence="2" id="KW-1185">Reference proteome</keyword>
<organism evidence="2 3">
    <name type="scientific">Erinaceus europaeus</name>
    <name type="common">Western European hedgehog</name>
    <dbReference type="NCBI Taxonomy" id="9365"/>
    <lineage>
        <taxon>Eukaryota</taxon>
        <taxon>Metazoa</taxon>
        <taxon>Chordata</taxon>
        <taxon>Craniata</taxon>
        <taxon>Vertebrata</taxon>
        <taxon>Euteleostomi</taxon>
        <taxon>Mammalia</taxon>
        <taxon>Eutheria</taxon>
        <taxon>Laurasiatheria</taxon>
        <taxon>Eulipotyphla</taxon>
        <taxon>Erinaceidae</taxon>
        <taxon>Erinaceinae</taxon>
        <taxon>Erinaceus</taxon>
    </lineage>
</organism>
<evidence type="ECO:0000313" key="3">
    <source>
        <dbReference type="RefSeq" id="XP_060049421.1"/>
    </source>
</evidence>
<dbReference type="PANTHER" id="PTHR22800:SF242">
    <property type="entry name" value="NKG2-A_NKG2-B TYPE II INTEGRAL MEMBRANE PROTEIN"/>
    <property type="match status" value="1"/>
</dbReference>
<dbReference type="PANTHER" id="PTHR22800">
    <property type="entry name" value="C-TYPE LECTIN PROTEINS"/>
    <property type="match status" value="1"/>
</dbReference>